<dbReference type="SMART" id="SM00028">
    <property type="entry name" value="TPR"/>
    <property type="match status" value="3"/>
</dbReference>
<dbReference type="SUPFAM" id="SSF48452">
    <property type="entry name" value="TPR-like"/>
    <property type="match status" value="2"/>
</dbReference>
<name>A0ABZ0GQH4_9GAMM</name>
<dbReference type="PANTHER" id="PTHR45588:SF1">
    <property type="entry name" value="WW DOMAIN-CONTAINING PROTEIN"/>
    <property type="match status" value="1"/>
</dbReference>
<sequence length="553" mass="62003">MKKLLITILIVINITSTAQGEQQGKNLFPGQIAPLLAGMGSHDFAISSSDAQANQFFNQAIALTYGFNHLEAGRSFKQVSLIDPNSAIAYWGQALVLGPNINAAMESSAVKPAYDAIVKAKSLKQFASQKEQHLIDALATRYSSDETLSGRAELDHAYAVAMQELVKIYPDDPNIRTMLAEALMVIHAWDYWHGDGRPKEWTPKILKVLETGLAKHPRHTGLIHYYIHAVEASKSPERALASADILVDLVPGAGHLVHMPSHIYIRTGRYQDGVEANERAIAVDSEYIAQCRQQGIYPVAYVPHNRHFLWAMATMQGNSEKAIMAAEHMAQHIDQTLMRETGYGTLQHYWITPTYAYVRFGKWDKIKSLVQPKADLKYPLGVWHYAQGIRFLATGQLTKAESELNKLRKIANDETLKAITVWEINDAFNVLQIATLVLEGELLAKANNYNDAIVVLNKAVELEDKLNYNEPSDWHYPVRQTLGAILLTSGNFANAARVYQQDLETFPENGWSLYGLYQSLLKQGKKSEAEQIKIRFEKSWQWADISITSSRVL</sequence>
<dbReference type="Proteomes" id="UP001301442">
    <property type="component" value="Chromosome"/>
</dbReference>
<evidence type="ECO:0008006" key="3">
    <source>
        <dbReference type="Google" id="ProtNLM"/>
    </source>
</evidence>
<dbReference type="PANTHER" id="PTHR45588">
    <property type="entry name" value="TPR DOMAIN-CONTAINING PROTEIN"/>
    <property type="match status" value="1"/>
</dbReference>
<accession>A0ABZ0GQH4</accession>
<dbReference type="EMBL" id="CP136600">
    <property type="protein sequence ID" value="WOH38202.1"/>
    <property type="molecule type" value="Genomic_DNA"/>
</dbReference>
<dbReference type="InterPro" id="IPR019734">
    <property type="entry name" value="TPR_rpt"/>
</dbReference>
<organism evidence="1 2">
    <name type="scientific">Thalassotalea fonticola</name>
    <dbReference type="NCBI Taxonomy" id="3065649"/>
    <lineage>
        <taxon>Bacteria</taxon>
        <taxon>Pseudomonadati</taxon>
        <taxon>Pseudomonadota</taxon>
        <taxon>Gammaproteobacteria</taxon>
        <taxon>Alteromonadales</taxon>
        <taxon>Colwelliaceae</taxon>
        <taxon>Thalassotalea</taxon>
    </lineage>
</organism>
<protein>
    <recommendedName>
        <fullName evidence="3">Tetratricopeptide repeat protein</fullName>
    </recommendedName>
</protein>
<keyword evidence="2" id="KW-1185">Reference proteome</keyword>
<reference evidence="1 2" key="1">
    <citation type="submission" date="2023-09" db="EMBL/GenBank/DDBJ databases">
        <authorList>
            <person name="Qi X."/>
        </authorList>
    </citation>
    <scope>NUCLEOTIDE SEQUENCE [LARGE SCALE GENOMIC DNA]</scope>
    <source>
        <strain evidence="1 2">S1-1</strain>
    </source>
</reference>
<evidence type="ECO:0000313" key="2">
    <source>
        <dbReference type="Proteomes" id="UP001301442"/>
    </source>
</evidence>
<evidence type="ECO:0000313" key="1">
    <source>
        <dbReference type="EMBL" id="WOH38202.1"/>
    </source>
</evidence>
<dbReference type="InterPro" id="IPR011990">
    <property type="entry name" value="TPR-like_helical_dom_sf"/>
</dbReference>
<gene>
    <name evidence="1" type="ORF">RI844_02910</name>
</gene>
<proteinExistence type="predicted"/>
<dbReference type="Gene3D" id="1.25.40.10">
    <property type="entry name" value="Tetratricopeptide repeat domain"/>
    <property type="match status" value="2"/>
</dbReference>
<dbReference type="RefSeq" id="WP_348396975.1">
    <property type="nucleotide sequence ID" value="NZ_CP136600.1"/>
</dbReference>